<dbReference type="AlphaFoldDB" id="A0A8R1DPI4"/>
<evidence type="ECO:0000313" key="4">
    <source>
        <dbReference type="Proteomes" id="UP000005237"/>
    </source>
</evidence>
<organism evidence="3 4">
    <name type="scientific">Caenorhabditis japonica</name>
    <dbReference type="NCBI Taxonomy" id="281687"/>
    <lineage>
        <taxon>Eukaryota</taxon>
        <taxon>Metazoa</taxon>
        <taxon>Ecdysozoa</taxon>
        <taxon>Nematoda</taxon>
        <taxon>Chromadorea</taxon>
        <taxon>Rhabditida</taxon>
        <taxon>Rhabditina</taxon>
        <taxon>Rhabditomorpha</taxon>
        <taxon>Rhabditoidea</taxon>
        <taxon>Rhabditidae</taxon>
        <taxon>Peloderinae</taxon>
        <taxon>Caenorhabditis</taxon>
    </lineage>
</organism>
<dbReference type="EnsemblMetazoa" id="CJA08584.1">
    <property type="protein sequence ID" value="CJA08584.1"/>
    <property type="gene ID" value="WBGene00127788"/>
</dbReference>
<evidence type="ECO:0000256" key="1">
    <source>
        <dbReference type="SAM" id="Coils"/>
    </source>
</evidence>
<feature type="coiled-coil region" evidence="1">
    <location>
        <begin position="132"/>
        <end position="206"/>
    </location>
</feature>
<name>A0A8R1DPI4_CAEJA</name>
<keyword evidence="4" id="KW-1185">Reference proteome</keyword>
<reference evidence="3" key="2">
    <citation type="submission" date="2022-06" db="UniProtKB">
        <authorList>
            <consortium name="EnsemblMetazoa"/>
        </authorList>
    </citation>
    <scope>IDENTIFICATION</scope>
    <source>
        <strain evidence="3">DF5081</strain>
    </source>
</reference>
<dbReference type="Proteomes" id="UP000005237">
    <property type="component" value="Unassembled WGS sequence"/>
</dbReference>
<proteinExistence type="predicted"/>
<accession>A0A8R1DPI4</accession>
<feature type="compositionally biased region" description="Pro residues" evidence="2">
    <location>
        <begin position="312"/>
        <end position="324"/>
    </location>
</feature>
<keyword evidence="1" id="KW-0175">Coiled coil</keyword>
<reference evidence="4" key="1">
    <citation type="submission" date="2010-08" db="EMBL/GenBank/DDBJ databases">
        <authorList>
            <consortium name="Caenorhabditis japonica Sequencing Consortium"/>
            <person name="Wilson R.K."/>
        </authorList>
    </citation>
    <scope>NUCLEOTIDE SEQUENCE [LARGE SCALE GENOMIC DNA]</scope>
    <source>
        <strain evidence="4">DF5081</strain>
    </source>
</reference>
<evidence type="ECO:0000256" key="2">
    <source>
        <dbReference type="SAM" id="MobiDB-lite"/>
    </source>
</evidence>
<feature type="region of interest" description="Disordered" evidence="2">
    <location>
        <begin position="294"/>
        <end position="324"/>
    </location>
</feature>
<sequence>MNNPINKRIYGIYIKIFISEKEEESIEAENVLLASNQKKCEILNDESVAIRAEFVQIESAISRQDSVQKENELLAAHTENNRQETLKLIAELRILNENVINERDRIQTTCDENKAVSLIYAEKKDLLINLIKEKLKNEKANAMKDLDMQKKLHELKLAIAKQDGELEKAKEELAGLKSRDFVFESVGELRNKISVMESEVKSQDRKIKEFVKKNVKLTEQIAFLQPPAPPSTPNASRAAAAVATNQVLDTTVDMETDIGEKMTQPYWPGVPRAAIELTPIPFKHMSIDVITGHPLMTSTPRQQPAGIQRPPSGTPMPSPVPNKS</sequence>
<protein>
    <submittedName>
        <fullName evidence="3">Uncharacterized protein</fullName>
    </submittedName>
</protein>
<evidence type="ECO:0000313" key="3">
    <source>
        <dbReference type="EnsemblMetazoa" id="CJA08584.1"/>
    </source>
</evidence>